<protein>
    <submittedName>
        <fullName evidence="1">Uncharacterized protein</fullName>
    </submittedName>
</protein>
<keyword evidence="2" id="KW-1185">Reference proteome</keyword>
<proteinExistence type="predicted"/>
<evidence type="ECO:0000313" key="1">
    <source>
        <dbReference type="EMBL" id="TNN24499.1"/>
    </source>
</evidence>
<reference evidence="1 2" key="1">
    <citation type="submission" date="2019-03" db="EMBL/GenBank/DDBJ databases">
        <title>First draft genome of Liparis tanakae, snailfish: a comprehensive survey of snailfish specific genes.</title>
        <authorList>
            <person name="Kim W."/>
            <person name="Song I."/>
            <person name="Jeong J.-H."/>
            <person name="Kim D."/>
            <person name="Kim S."/>
            <person name="Ryu S."/>
            <person name="Song J.Y."/>
            <person name="Lee S.K."/>
        </authorList>
    </citation>
    <scope>NUCLEOTIDE SEQUENCE [LARGE SCALE GENOMIC DNA]</scope>
    <source>
        <tissue evidence="1">Muscle</tissue>
    </source>
</reference>
<dbReference type="Proteomes" id="UP000314294">
    <property type="component" value="Unassembled WGS sequence"/>
</dbReference>
<accession>A0A4Z2E6V5</accession>
<name>A0A4Z2E6V5_9TELE</name>
<evidence type="ECO:0000313" key="2">
    <source>
        <dbReference type="Proteomes" id="UP000314294"/>
    </source>
</evidence>
<sequence length="79" mass="8346">MSHRILLPIPAEERSALQRGSITTWLSWELQREIAPFMKGSRAGPSGPLGARLFDLARQRPGYRAALSGASGGGAGGIS</sequence>
<organism evidence="1 2">
    <name type="scientific">Liparis tanakae</name>
    <name type="common">Tanaka's snailfish</name>
    <dbReference type="NCBI Taxonomy" id="230148"/>
    <lineage>
        <taxon>Eukaryota</taxon>
        <taxon>Metazoa</taxon>
        <taxon>Chordata</taxon>
        <taxon>Craniata</taxon>
        <taxon>Vertebrata</taxon>
        <taxon>Euteleostomi</taxon>
        <taxon>Actinopterygii</taxon>
        <taxon>Neopterygii</taxon>
        <taxon>Teleostei</taxon>
        <taxon>Neoteleostei</taxon>
        <taxon>Acanthomorphata</taxon>
        <taxon>Eupercaria</taxon>
        <taxon>Perciformes</taxon>
        <taxon>Cottioidei</taxon>
        <taxon>Cottales</taxon>
        <taxon>Liparidae</taxon>
        <taxon>Liparis</taxon>
    </lineage>
</organism>
<comment type="caution">
    <text evidence="1">The sequence shown here is derived from an EMBL/GenBank/DDBJ whole genome shotgun (WGS) entry which is preliminary data.</text>
</comment>
<gene>
    <name evidence="1" type="ORF">EYF80_065375</name>
</gene>
<dbReference type="EMBL" id="SRLO01015198">
    <property type="protein sequence ID" value="TNN24499.1"/>
    <property type="molecule type" value="Genomic_DNA"/>
</dbReference>
<dbReference type="AlphaFoldDB" id="A0A4Z2E6V5"/>